<evidence type="ECO:0000256" key="1">
    <source>
        <dbReference type="SAM" id="Coils"/>
    </source>
</evidence>
<sequence length="286" mass="33390">MNNQLSQRYRIIYEAYSKFANGINRCGSVGEIVEDLQMHLKYLLNFHSIKLLLPQEEGFLLLSVFSDDISYRIVEKESLLPFEKSLLQKSIPVRTSDIPIELFRTESDFLKLKNPELWGWSFQKNDRQVLVSLISDEQKPFTFGDVEILKLVTDCLEAKLQEILLKNQLANRNKSLSEAYKTIKLQNDQIQKIVENQKEIIKERTREIMEKNEKLLHISALNAHNVREPLSRIQGISQLFEYYDEKAIREELIPKLNTSLEEMDSVLQEVIEMASQELISLKAEKT</sequence>
<feature type="coiled-coil region" evidence="1">
    <location>
        <begin position="166"/>
        <end position="214"/>
    </location>
</feature>
<gene>
    <name evidence="2" type="ORF">GCM10007103_26050</name>
</gene>
<dbReference type="EMBL" id="BMXB01000012">
    <property type="protein sequence ID" value="GHA43671.1"/>
    <property type="molecule type" value="Genomic_DNA"/>
</dbReference>
<dbReference type="AlphaFoldDB" id="A0A918SHQ9"/>
<evidence type="ECO:0000313" key="3">
    <source>
        <dbReference type="Proteomes" id="UP000610456"/>
    </source>
</evidence>
<accession>A0A918SHQ9</accession>
<name>A0A918SHQ9_9FLAO</name>
<dbReference type="Proteomes" id="UP000610456">
    <property type="component" value="Unassembled WGS sequence"/>
</dbReference>
<dbReference type="RefSeq" id="WP_189605211.1">
    <property type="nucleotide sequence ID" value="NZ_BMXB01000012.1"/>
</dbReference>
<evidence type="ECO:0008006" key="4">
    <source>
        <dbReference type="Google" id="ProtNLM"/>
    </source>
</evidence>
<protein>
    <recommendedName>
        <fullName evidence="4">Histidine kinase</fullName>
    </recommendedName>
</protein>
<comment type="caution">
    <text evidence="2">The sequence shown here is derived from an EMBL/GenBank/DDBJ whole genome shotgun (WGS) entry which is preliminary data.</text>
</comment>
<evidence type="ECO:0000313" key="2">
    <source>
        <dbReference type="EMBL" id="GHA43671.1"/>
    </source>
</evidence>
<proteinExistence type="predicted"/>
<keyword evidence="1" id="KW-0175">Coiled coil</keyword>
<organism evidence="2 3">
    <name type="scientific">Salinimicrobium marinum</name>
    <dbReference type="NCBI Taxonomy" id="680283"/>
    <lineage>
        <taxon>Bacteria</taxon>
        <taxon>Pseudomonadati</taxon>
        <taxon>Bacteroidota</taxon>
        <taxon>Flavobacteriia</taxon>
        <taxon>Flavobacteriales</taxon>
        <taxon>Flavobacteriaceae</taxon>
        <taxon>Salinimicrobium</taxon>
    </lineage>
</organism>
<keyword evidence="3" id="KW-1185">Reference proteome</keyword>
<reference evidence="2" key="2">
    <citation type="submission" date="2020-09" db="EMBL/GenBank/DDBJ databases">
        <authorList>
            <person name="Sun Q."/>
            <person name="Kim S."/>
        </authorList>
    </citation>
    <scope>NUCLEOTIDE SEQUENCE</scope>
    <source>
        <strain evidence="2">KCTC 12719</strain>
    </source>
</reference>
<reference evidence="2" key="1">
    <citation type="journal article" date="2014" name="Int. J. Syst. Evol. Microbiol.">
        <title>Complete genome sequence of Corynebacterium casei LMG S-19264T (=DSM 44701T), isolated from a smear-ripened cheese.</title>
        <authorList>
            <consortium name="US DOE Joint Genome Institute (JGI-PGF)"/>
            <person name="Walter F."/>
            <person name="Albersmeier A."/>
            <person name="Kalinowski J."/>
            <person name="Ruckert C."/>
        </authorList>
    </citation>
    <scope>NUCLEOTIDE SEQUENCE</scope>
    <source>
        <strain evidence="2">KCTC 12719</strain>
    </source>
</reference>